<organism evidence="1 2">
    <name type="scientific">Methylomonas fluvii</name>
    <dbReference type="NCBI Taxonomy" id="1854564"/>
    <lineage>
        <taxon>Bacteria</taxon>
        <taxon>Pseudomonadati</taxon>
        <taxon>Pseudomonadota</taxon>
        <taxon>Gammaproteobacteria</taxon>
        <taxon>Methylococcales</taxon>
        <taxon>Methylococcaceae</taxon>
        <taxon>Methylomonas</taxon>
    </lineage>
</organism>
<evidence type="ECO:0000313" key="1">
    <source>
        <dbReference type="EMBL" id="MBD9359966.1"/>
    </source>
</evidence>
<comment type="caution">
    <text evidence="1">The sequence shown here is derived from an EMBL/GenBank/DDBJ whole genome shotgun (WGS) entry which is preliminary data.</text>
</comment>
<keyword evidence="2" id="KW-1185">Reference proteome</keyword>
<dbReference type="RefSeq" id="WP_192392780.1">
    <property type="nucleotide sequence ID" value="NZ_CAJHIU010000001.1"/>
</dbReference>
<gene>
    <name evidence="1" type="ORF">EBB_05385</name>
</gene>
<reference evidence="1 2" key="1">
    <citation type="submission" date="2020-09" db="EMBL/GenBank/DDBJ databases">
        <title>Methylomonas albis sp. nov. and Methylomonas fluvii sp. nov.: Two cold-adapted methanotrophs from the River Elbe and an amended description of Methylovulum psychrotolerans strain Eb1.</title>
        <authorList>
            <person name="Bussmann I.K."/>
            <person name="Klings K.-W."/>
            <person name="Warnstedt J."/>
            <person name="Hoppert M."/>
            <person name="Saborowski A."/>
            <person name="Horn F."/>
            <person name="Liebner S."/>
        </authorList>
    </citation>
    <scope>NUCLEOTIDE SEQUENCE [LARGE SCALE GENOMIC DNA]</scope>
    <source>
        <strain evidence="1 2">EbB</strain>
    </source>
</reference>
<dbReference type="EMBL" id="JACXST010000001">
    <property type="protein sequence ID" value="MBD9359966.1"/>
    <property type="molecule type" value="Genomic_DNA"/>
</dbReference>
<protein>
    <submittedName>
        <fullName evidence="1">Uncharacterized protein</fullName>
    </submittedName>
</protein>
<evidence type="ECO:0000313" key="2">
    <source>
        <dbReference type="Proteomes" id="UP000641152"/>
    </source>
</evidence>
<proteinExistence type="predicted"/>
<sequence length="71" mass="7819">MPDKLSALYDFSRVRAHVDIRGGFIAQGFREKAAGIPLKHFRGEHGGICVLSGWILLKRLIHFAGELSSGN</sequence>
<accession>A0ABR9DB12</accession>
<dbReference type="Proteomes" id="UP000641152">
    <property type="component" value="Unassembled WGS sequence"/>
</dbReference>
<name>A0ABR9DB12_9GAMM</name>